<dbReference type="EMBL" id="AM920437">
    <property type="protein sequence ID" value="CAP97472.1"/>
    <property type="molecule type" value="Genomic_DNA"/>
</dbReference>
<evidence type="ECO:0000256" key="1">
    <source>
        <dbReference type="SAM" id="Phobius"/>
    </source>
</evidence>
<dbReference type="PANTHER" id="PTHR28019:SF7">
    <property type="entry name" value="SUR7 PROTEIN"/>
    <property type="match status" value="1"/>
</dbReference>
<accession>B6HPB4</accession>
<reference evidence="2 3" key="1">
    <citation type="journal article" date="2008" name="Nat. Biotechnol.">
        <title>Genome sequencing and analysis of the filamentous fungus Penicillium chrysogenum.</title>
        <authorList>
            <person name="van den Berg M.A."/>
            <person name="Albang R."/>
            <person name="Albermann K."/>
            <person name="Badger J.H."/>
            <person name="Daran J.-M."/>
            <person name="Driessen A.J.M."/>
            <person name="Garcia-Estrada C."/>
            <person name="Fedorova N.D."/>
            <person name="Harris D.M."/>
            <person name="Heijne W.H.M."/>
            <person name="Joardar V.S."/>
            <person name="Kiel J.A.K.W."/>
            <person name="Kovalchuk A."/>
            <person name="Martin J.F."/>
            <person name="Nierman W.C."/>
            <person name="Nijland J.G."/>
            <person name="Pronk J.T."/>
            <person name="Roubos J.A."/>
            <person name="van der Klei I.J."/>
            <person name="van Peij N.N.M.E."/>
            <person name="Veenhuis M."/>
            <person name="von Doehren H."/>
            <person name="Wagner C."/>
            <person name="Wortman J.R."/>
            <person name="Bovenberg R.A.L."/>
        </authorList>
    </citation>
    <scope>NUCLEOTIDE SEQUENCE [LARGE SCALE GENOMIC DNA]</scope>
    <source>
        <strain evidence="3">ATCC 28089 / DSM 1075 / NRRL 1951 / Wisconsin 54-1255</strain>
    </source>
</reference>
<feature type="transmembrane region" description="Helical" evidence="1">
    <location>
        <begin position="112"/>
        <end position="132"/>
    </location>
</feature>
<dbReference type="Pfam" id="PF06687">
    <property type="entry name" value="SUR7"/>
    <property type="match status" value="1"/>
</dbReference>
<keyword evidence="1" id="KW-0812">Transmembrane</keyword>
<dbReference type="OMA" id="CAFAGSH"/>
<keyword evidence="3" id="KW-1185">Reference proteome</keyword>
<dbReference type="HOGENOM" id="CLU_1078088_0_0_1"/>
<dbReference type="GO" id="GO:0005886">
    <property type="term" value="C:plasma membrane"/>
    <property type="evidence" value="ECO:0007669"/>
    <property type="project" value="InterPro"/>
</dbReference>
<dbReference type="VEuPathDB" id="FungiDB:PCH_Pc22g01840"/>
<name>B6HPB4_PENRW</name>
<dbReference type="InterPro" id="IPR009571">
    <property type="entry name" value="SUR7/Rim9-like_fungi"/>
</dbReference>
<gene>
    <name evidence="2" type="ORF">Pc22g01840</name>
    <name evidence="2" type="ORF">PCH_Pc22g01840</name>
</gene>
<organism evidence="2 3">
    <name type="scientific">Penicillium rubens (strain ATCC 28089 / DSM 1075 / NRRL 1951 / Wisconsin 54-1255)</name>
    <name type="common">Penicillium chrysogenum</name>
    <dbReference type="NCBI Taxonomy" id="500485"/>
    <lineage>
        <taxon>Eukaryota</taxon>
        <taxon>Fungi</taxon>
        <taxon>Dikarya</taxon>
        <taxon>Ascomycota</taxon>
        <taxon>Pezizomycotina</taxon>
        <taxon>Eurotiomycetes</taxon>
        <taxon>Eurotiomycetidae</taxon>
        <taxon>Eurotiales</taxon>
        <taxon>Aspergillaceae</taxon>
        <taxon>Penicillium</taxon>
        <taxon>Penicillium chrysogenum species complex</taxon>
    </lineage>
</organism>
<evidence type="ECO:0000313" key="3">
    <source>
        <dbReference type="Proteomes" id="UP000000724"/>
    </source>
</evidence>
<evidence type="ECO:0000313" key="2">
    <source>
        <dbReference type="EMBL" id="CAP97472.1"/>
    </source>
</evidence>
<dbReference type="GO" id="GO:0031505">
    <property type="term" value="P:fungal-type cell wall organization"/>
    <property type="evidence" value="ECO:0007669"/>
    <property type="project" value="TreeGrafter"/>
</dbReference>
<protein>
    <submittedName>
        <fullName evidence="2">Pc22g01840 protein</fullName>
    </submittedName>
</protein>
<dbReference type="BioCyc" id="PCHR:PC22G01840-MONOMER"/>
<dbReference type="AlphaFoldDB" id="B6HPB4"/>
<keyword evidence="1" id="KW-0472">Membrane</keyword>
<dbReference type="GO" id="GO:0051285">
    <property type="term" value="C:cell cortex of cell tip"/>
    <property type="evidence" value="ECO:0007669"/>
    <property type="project" value="TreeGrafter"/>
</dbReference>
<dbReference type="InterPro" id="IPR052413">
    <property type="entry name" value="SUR7_domain"/>
</dbReference>
<dbReference type="Proteomes" id="UP000000724">
    <property type="component" value="Contig Pc00c22"/>
</dbReference>
<dbReference type="OrthoDB" id="4159154at2759"/>
<keyword evidence="1" id="KW-1133">Transmembrane helix</keyword>
<sequence>MAFAGVFRAFFSLVALILILLCAFAGSHRYFFATADIVKIHLPDPTGGNMPQHLSIHVMSICRGTKNNITDCTFLRVPVHSLQTSVLANTQGVLLVEYTISRLAALARTSRLLSTFYVIAIGASGLSSRYWITSFRRGNLGWHLHAAPKHALASNPDLPPSLVEFLSLAVTTLTLFSLQTSTFSMYIASTIASIISEEFVYLINTDGNPYGVSASHGDYFLKLSWTARTIQYLVVIESFISILKPRIGYLLCDETGFH</sequence>
<feature type="transmembrane region" description="Helical" evidence="1">
    <location>
        <begin position="6"/>
        <end position="26"/>
    </location>
</feature>
<proteinExistence type="predicted"/>
<dbReference type="PANTHER" id="PTHR28019">
    <property type="entry name" value="CELL MEMBRANE PROTEIN YLR413W-RELATED"/>
    <property type="match status" value="1"/>
</dbReference>